<keyword evidence="11" id="KW-1185">Reference proteome</keyword>
<organism evidence="10 11">
    <name type="scientific">Lapidilactobacillus achengensis</name>
    <dbReference type="NCBI Taxonomy" id="2486000"/>
    <lineage>
        <taxon>Bacteria</taxon>
        <taxon>Bacillati</taxon>
        <taxon>Bacillota</taxon>
        <taxon>Bacilli</taxon>
        <taxon>Lactobacillales</taxon>
        <taxon>Lactobacillaceae</taxon>
        <taxon>Lapidilactobacillus</taxon>
    </lineage>
</organism>
<evidence type="ECO:0000259" key="9">
    <source>
        <dbReference type="Pfam" id="PF05649"/>
    </source>
</evidence>
<keyword evidence="6" id="KW-0862">Zinc</keyword>
<evidence type="ECO:0000256" key="2">
    <source>
        <dbReference type="ARBA" id="ARBA00007357"/>
    </source>
</evidence>
<evidence type="ECO:0000256" key="1">
    <source>
        <dbReference type="ARBA" id="ARBA00001947"/>
    </source>
</evidence>
<dbReference type="Pfam" id="PF01431">
    <property type="entry name" value="Peptidase_M13"/>
    <property type="match status" value="1"/>
</dbReference>
<keyword evidence="5" id="KW-0378">Hydrolase</keyword>
<gene>
    <name evidence="10" type="ORF">ACFQHW_08845</name>
</gene>
<dbReference type="PANTHER" id="PTHR11733">
    <property type="entry name" value="ZINC METALLOPROTEASE FAMILY M13 NEPRILYSIN-RELATED"/>
    <property type="match status" value="1"/>
</dbReference>
<accession>A0ABW1US09</accession>
<comment type="similarity">
    <text evidence="2">Belongs to the peptidase M13 family.</text>
</comment>
<dbReference type="RefSeq" id="WP_125600663.1">
    <property type="nucleotide sequence ID" value="NZ_JBHSSM010000019.1"/>
</dbReference>
<keyword evidence="7" id="KW-0482">Metalloprotease</keyword>
<dbReference type="SUPFAM" id="SSF55486">
    <property type="entry name" value="Metalloproteases ('zincins'), catalytic domain"/>
    <property type="match status" value="1"/>
</dbReference>
<evidence type="ECO:0000256" key="6">
    <source>
        <dbReference type="ARBA" id="ARBA00022833"/>
    </source>
</evidence>
<evidence type="ECO:0000313" key="11">
    <source>
        <dbReference type="Proteomes" id="UP001596310"/>
    </source>
</evidence>
<comment type="cofactor">
    <cofactor evidence="1">
        <name>Zn(2+)</name>
        <dbReference type="ChEBI" id="CHEBI:29105"/>
    </cofactor>
</comment>
<dbReference type="InterPro" id="IPR042089">
    <property type="entry name" value="Peptidase_M13_dom_2"/>
</dbReference>
<dbReference type="EMBL" id="JBHSSM010000019">
    <property type="protein sequence ID" value="MFC6315667.1"/>
    <property type="molecule type" value="Genomic_DNA"/>
</dbReference>
<keyword evidence="3" id="KW-0645">Protease</keyword>
<dbReference type="PANTHER" id="PTHR11733:SF167">
    <property type="entry name" value="FI17812P1-RELATED"/>
    <property type="match status" value="1"/>
</dbReference>
<dbReference type="CDD" id="cd08662">
    <property type="entry name" value="M13"/>
    <property type="match status" value="1"/>
</dbReference>
<feature type="domain" description="Peptidase M13 C-terminal" evidence="8">
    <location>
        <begin position="460"/>
        <end position="650"/>
    </location>
</feature>
<dbReference type="InterPro" id="IPR024079">
    <property type="entry name" value="MetalloPept_cat_dom_sf"/>
</dbReference>
<reference evidence="11" key="1">
    <citation type="journal article" date="2019" name="Int. J. Syst. Evol. Microbiol.">
        <title>The Global Catalogue of Microorganisms (GCM) 10K type strain sequencing project: providing services to taxonomists for standard genome sequencing and annotation.</title>
        <authorList>
            <consortium name="The Broad Institute Genomics Platform"/>
            <consortium name="The Broad Institute Genome Sequencing Center for Infectious Disease"/>
            <person name="Wu L."/>
            <person name="Ma J."/>
        </authorList>
    </citation>
    <scope>NUCLEOTIDE SEQUENCE [LARGE SCALE GENOMIC DNA]</scope>
    <source>
        <strain evidence="11">CCM 8897</strain>
    </source>
</reference>
<feature type="domain" description="Peptidase M13 N-terminal" evidence="9">
    <location>
        <begin position="25"/>
        <end position="403"/>
    </location>
</feature>
<evidence type="ECO:0000259" key="8">
    <source>
        <dbReference type="Pfam" id="PF01431"/>
    </source>
</evidence>
<evidence type="ECO:0000256" key="7">
    <source>
        <dbReference type="ARBA" id="ARBA00023049"/>
    </source>
</evidence>
<proteinExistence type="inferred from homology"/>
<sequence length="653" mass="71556">MKKLNQATVRGGAGDTTAAESARIQDNLYLAINGEWAKTAVIPGDQPRTGGFSDLADELEKQMLADFAGFREDPSQVTDPILAEAVKLNELALAFEDRDQAGVAAAQPVLDEVAGVTSWADFNHQLATLIKDGVAKPFSLSVEPDMKNTDVNLIYLDVPGLILPDKTYYAEDNENGAQLLAVWTKMAEDVLAKFGYNAEAAAKEVAQAKQFDALIVPLVKNSEELADYTKQYNPYAFADVVKLVPDVDFAGAITSVFGKAPEKVVLTQPHYFENLSQLVSEANFPLYHSWLLVNMILSTTSALTDELRILGGTYGRAIGGQKEASSHEKFAYRTANGYFDDAVGKYYGEKYFGDAARQDVAQMIHKMIDVYKARLADNTWLSQATKEKAIVKLNTIKIKVGYPDKLQPIYAQLKVKTAADGGTLLGNILSLNQVVRAYSFAKLDQPVDRSRWAMPGNLVNACYDPSFNDITFPAAILQAPFYSLKQSSSENYGGIGAVIAHEISHAFDNNGAKFDEKGNMTNWWTDADYAAFEKRTQAMINEFDGIPYSGAQVNGKLVISENVADGGGLSCALQAAKSEADVDLPAFFTNWARVWRLKATAAFNQLLLAIDVHAPGPLRANVQAQNMDDFYTAFNVTEKDGMWLAPEDRVNIW</sequence>
<protein>
    <submittedName>
        <fullName evidence="10">M13 family metallopeptidase</fullName>
    </submittedName>
</protein>
<evidence type="ECO:0000313" key="10">
    <source>
        <dbReference type="EMBL" id="MFC6315667.1"/>
    </source>
</evidence>
<dbReference type="InterPro" id="IPR018497">
    <property type="entry name" value="Peptidase_M13_C"/>
</dbReference>
<dbReference type="Gene3D" id="1.10.1380.10">
    <property type="entry name" value="Neutral endopeptidase , domain2"/>
    <property type="match status" value="1"/>
</dbReference>
<dbReference type="Pfam" id="PF05649">
    <property type="entry name" value="Peptidase_M13_N"/>
    <property type="match status" value="1"/>
</dbReference>
<dbReference type="InterPro" id="IPR008753">
    <property type="entry name" value="Peptidase_M13_N"/>
</dbReference>
<comment type="caution">
    <text evidence="10">The sequence shown here is derived from an EMBL/GenBank/DDBJ whole genome shotgun (WGS) entry which is preliminary data.</text>
</comment>
<evidence type="ECO:0000256" key="4">
    <source>
        <dbReference type="ARBA" id="ARBA00022723"/>
    </source>
</evidence>
<dbReference type="PROSITE" id="PS51885">
    <property type="entry name" value="NEPRILYSIN"/>
    <property type="match status" value="1"/>
</dbReference>
<keyword evidence="4" id="KW-0479">Metal-binding</keyword>
<dbReference type="Proteomes" id="UP001596310">
    <property type="component" value="Unassembled WGS sequence"/>
</dbReference>
<name>A0ABW1US09_9LACO</name>
<dbReference type="PRINTS" id="PR00786">
    <property type="entry name" value="NEPRILYSIN"/>
</dbReference>
<dbReference type="InterPro" id="IPR000718">
    <property type="entry name" value="Peptidase_M13"/>
</dbReference>
<evidence type="ECO:0000256" key="5">
    <source>
        <dbReference type="ARBA" id="ARBA00022801"/>
    </source>
</evidence>
<dbReference type="Gene3D" id="3.40.390.10">
    <property type="entry name" value="Collagenase (Catalytic Domain)"/>
    <property type="match status" value="1"/>
</dbReference>
<evidence type="ECO:0000256" key="3">
    <source>
        <dbReference type="ARBA" id="ARBA00022670"/>
    </source>
</evidence>